<accession>A0A2W5NKP0</accession>
<evidence type="ECO:0000313" key="2">
    <source>
        <dbReference type="Proteomes" id="UP000249082"/>
    </source>
</evidence>
<sequence>MRRPGSSPGRRTIRSEPVTDLDFVTISSGDLSARIAPFGAELWSLTDRAGREYMTDADPAFWTGHAPILFPIVGALSGGRYRLDGREYALPKHGFARHLLFEVVETAPDRARFRLRDSDETRKVYPFAFVLELEFRLEAMSLHMTAAVTNAGGEAMPFSFGYHPAFAWPLPGGAAKADHTIAFEQGEPQPIRRIDMATGLVMPEPVATPVEGHLLTPDAALFETDALIWDRLASRTLTFGAPGGGQLAVAFPDTPMLGIWQKPGANYLCIEPWQGVADPLGYTGDFRAKPGVLSLEPGASRSFRMDVSVLTAD</sequence>
<dbReference type="GO" id="GO:0030246">
    <property type="term" value="F:carbohydrate binding"/>
    <property type="evidence" value="ECO:0007669"/>
    <property type="project" value="InterPro"/>
</dbReference>
<dbReference type="EMBL" id="QFPX01000020">
    <property type="protein sequence ID" value="PZQ52829.1"/>
    <property type="molecule type" value="Genomic_DNA"/>
</dbReference>
<dbReference type="Proteomes" id="UP000249082">
    <property type="component" value="Unassembled WGS sequence"/>
</dbReference>
<dbReference type="PANTHER" id="PTHR11122">
    <property type="entry name" value="APOSPORY-ASSOCIATED PROTEIN C-RELATED"/>
    <property type="match status" value="1"/>
</dbReference>
<evidence type="ECO:0000313" key="1">
    <source>
        <dbReference type="EMBL" id="PZQ52829.1"/>
    </source>
</evidence>
<comment type="caution">
    <text evidence="1">The sequence shown here is derived from an EMBL/GenBank/DDBJ whole genome shotgun (WGS) entry which is preliminary data.</text>
</comment>
<dbReference type="GO" id="GO:0005975">
    <property type="term" value="P:carbohydrate metabolic process"/>
    <property type="evidence" value="ECO:0007669"/>
    <property type="project" value="InterPro"/>
</dbReference>
<proteinExistence type="predicted"/>
<protein>
    <submittedName>
        <fullName evidence="1">Aldose epimerase</fullName>
    </submittedName>
</protein>
<dbReference type="InterPro" id="IPR014718">
    <property type="entry name" value="GH-type_carb-bd"/>
</dbReference>
<organism evidence="1 2">
    <name type="scientific">Novosphingobium pentaromativorans</name>
    <dbReference type="NCBI Taxonomy" id="205844"/>
    <lineage>
        <taxon>Bacteria</taxon>
        <taxon>Pseudomonadati</taxon>
        <taxon>Pseudomonadota</taxon>
        <taxon>Alphaproteobacteria</taxon>
        <taxon>Sphingomonadales</taxon>
        <taxon>Sphingomonadaceae</taxon>
        <taxon>Novosphingobium</taxon>
    </lineage>
</organism>
<dbReference type="InterPro" id="IPR037481">
    <property type="entry name" value="LacX"/>
</dbReference>
<dbReference type="CDD" id="cd09024">
    <property type="entry name" value="Aldose_epim_lacX"/>
    <property type="match status" value="1"/>
</dbReference>
<dbReference type="SUPFAM" id="SSF74650">
    <property type="entry name" value="Galactose mutarotase-like"/>
    <property type="match status" value="1"/>
</dbReference>
<dbReference type="AlphaFoldDB" id="A0A2W5NKP0"/>
<dbReference type="InterPro" id="IPR008183">
    <property type="entry name" value="Aldose_1/G6P_1-epimerase"/>
</dbReference>
<gene>
    <name evidence="1" type="ORF">DI555_19160</name>
</gene>
<name>A0A2W5NKP0_9SPHN</name>
<reference evidence="1 2" key="1">
    <citation type="submission" date="2017-08" db="EMBL/GenBank/DDBJ databases">
        <title>Infants hospitalized years apart are colonized by the same room-sourced microbial strains.</title>
        <authorList>
            <person name="Brooks B."/>
            <person name="Olm M.R."/>
            <person name="Firek B.A."/>
            <person name="Baker R."/>
            <person name="Thomas B.C."/>
            <person name="Morowitz M.J."/>
            <person name="Banfield J.F."/>
        </authorList>
    </citation>
    <scope>NUCLEOTIDE SEQUENCE [LARGE SCALE GENOMIC DNA]</scope>
    <source>
        <strain evidence="1">S2_005_002_R2_33</strain>
    </source>
</reference>
<dbReference type="Gene3D" id="2.70.98.10">
    <property type="match status" value="1"/>
</dbReference>
<dbReference type="PANTHER" id="PTHR11122:SF13">
    <property type="entry name" value="GLUCOSE-6-PHOSPHATE 1-EPIMERASE"/>
    <property type="match status" value="1"/>
</dbReference>
<dbReference type="Pfam" id="PF01263">
    <property type="entry name" value="Aldose_epim"/>
    <property type="match status" value="1"/>
</dbReference>
<dbReference type="GO" id="GO:0016853">
    <property type="term" value="F:isomerase activity"/>
    <property type="evidence" value="ECO:0007669"/>
    <property type="project" value="InterPro"/>
</dbReference>
<dbReference type="InterPro" id="IPR011013">
    <property type="entry name" value="Gal_mutarotase_sf_dom"/>
</dbReference>